<gene>
    <name evidence="3" type="ORF">LXT12_21060</name>
</gene>
<evidence type="ECO:0000256" key="1">
    <source>
        <dbReference type="SAM" id="Phobius"/>
    </source>
</evidence>
<keyword evidence="1" id="KW-0812">Transmembrane</keyword>
<feature type="transmembrane region" description="Helical" evidence="1">
    <location>
        <begin position="116"/>
        <end position="148"/>
    </location>
</feature>
<sequence length="425" mass="47206">MHAQQPAPSHPAAPPAPATAPRASERLEIIDALRGSALFGILLLHAVEHWDFMRMPEGRAPWLQRLDDATVSWAFFLFGGKAYAVFALLFGVSFFITLQAWKQDGRGASGRFLWRLAVLAAIGYVHGLLYCGDILMVIAVLGVPLVLLNRLPSRALAAVAVLLLLQLPQWVEVWRVAADPGFQPAARRFWSLYAQTDPVFATGSLADVIHLNAWTGQLAKWWWMVETFRYPQMLGLFVCGLLMGRSGVWHDAVRLRRLAWRALAAGAAGFSLTWLAQRGVATLDLAGMRRHVVDELIGMYGNLAQMAIWAGGFVLLYPSAKARAALRLFAPYGRMSLTGYTTQALFGVPFFYGFGLGMYRIAGPFPAVLFGLAVFIVQCALAHAWLRRFRYGPLEWLWRALTLGTMAIPMRRRPRSPEPETALTK</sequence>
<name>A0ABS8XMA5_9BURK</name>
<evidence type="ECO:0000313" key="4">
    <source>
        <dbReference type="Proteomes" id="UP001201463"/>
    </source>
</evidence>
<comment type="caution">
    <text evidence="3">The sequence shown here is derived from an EMBL/GenBank/DDBJ whole genome shotgun (WGS) entry which is preliminary data.</text>
</comment>
<feature type="domain" description="DUF418" evidence="2">
    <location>
        <begin position="244"/>
        <end position="404"/>
    </location>
</feature>
<evidence type="ECO:0000259" key="2">
    <source>
        <dbReference type="Pfam" id="PF04235"/>
    </source>
</evidence>
<keyword evidence="1" id="KW-1133">Transmembrane helix</keyword>
<dbReference type="InterPro" id="IPR052529">
    <property type="entry name" value="Bact_Transport_Assoc"/>
</dbReference>
<dbReference type="PANTHER" id="PTHR30590:SF2">
    <property type="entry name" value="INNER MEMBRANE PROTEIN"/>
    <property type="match status" value="1"/>
</dbReference>
<accession>A0ABS8XMA5</accession>
<feature type="transmembrane region" description="Helical" evidence="1">
    <location>
        <begin position="258"/>
        <end position="277"/>
    </location>
</feature>
<dbReference type="Proteomes" id="UP001201463">
    <property type="component" value="Unassembled WGS sequence"/>
</dbReference>
<dbReference type="EMBL" id="JAJTWT010000010">
    <property type="protein sequence ID" value="MCE4539744.1"/>
    <property type="molecule type" value="Genomic_DNA"/>
</dbReference>
<dbReference type="InterPro" id="IPR007349">
    <property type="entry name" value="DUF418"/>
</dbReference>
<feature type="transmembrane region" description="Helical" evidence="1">
    <location>
        <begin position="365"/>
        <end position="386"/>
    </location>
</feature>
<keyword evidence="1" id="KW-0472">Membrane</keyword>
<feature type="transmembrane region" description="Helical" evidence="1">
    <location>
        <begin position="228"/>
        <end position="246"/>
    </location>
</feature>
<protein>
    <submittedName>
        <fullName evidence="3">DUF418 domain-containing protein</fullName>
    </submittedName>
</protein>
<feature type="transmembrane region" description="Helical" evidence="1">
    <location>
        <begin position="297"/>
        <end position="317"/>
    </location>
</feature>
<feature type="transmembrane region" description="Helical" evidence="1">
    <location>
        <begin position="71"/>
        <end position="96"/>
    </location>
</feature>
<dbReference type="RefSeq" id="WP_233394261.1">
    <property type="nucleotide sequence ID" value="NZ_JAJTWT010000010.1"/>
</dbReference>
<reference evidence="3 4" key="1">
    <citation type="submission" date="2021-12" db="EMBL/GenBank/DDBJ databases">
        <title>Genome seq of p7.</title>
        <authorList>
            <person name="Seo T."/>
        </authorList>
    </citation>
    <scope>NUCLEOTIDE SEQUENCE [LARGE SCALE GENOMIC DNA]</scope>
    <source>
        <strain evidence="3 4">P7</strain>
    </source>
</reference>
<evidence type="ECO:0000313" key="3">
    <source>
        <dbReference type="EMBL" id="MCE4539744.1"/>
    </source>
</evidence>
<organism evidence="3 4">
    <name type="scientific">Pelomonas caseinilytica</name>
    <dbReference type="NCBI Taxonomy" id="2906763"/>
    <lineage>
        <taxon>Bacteria</taxon>
        <taxon>Pseudomonadati</taxon>
        <taxon>Pseudomonadota</taxon>
        <taxon>Betaproteobacteria</taxon>
        <taxon>Burkholderiales</taxon>
        <taxon>Sphaerotilaceae</taxon>
        <taxon>Roseateles</taxon>
    </lineage>
</organism>
<feature type="transmembrane region" description="Helical" evidence="1">
    <location>
        <begin position="337"/>
        <end position="359"/>
    </location>
</feature>
<dbReference type="Pfam" id="PF04235">
    <property type="entry name" value="DUF418"/>
    <property type="match status" value="1"/>
</dbReference>
<keyword evidence="4" id="KW-1185">Reference proteome</keyword>
<dbReference type="PANTHER" id="PTHR30590">
    <property type="entry name" value="INNER MEMBRANE PROTEIN"/>
    <property type="match status" value="1"/>
</dbReference>
<proteinExistence type="predicted"/>